<evidence type="ECO:0000259" key="1">
    <source>
        <dbReference type="SMART" id="SM00662"/>
    </source>
</evidence>
<name>A0A6C0J132_9ZZZZ</name>
<dbReference type="AlphaFoldDB" id="A0A6C0J132"/>
<dbReference type="PANTHER" id="PTHR11800">
    <property type="entry name" value="DNA-DIRECTED RNA POLYMERASE"/>
    <property type="match status" value="1"/>
</dbReference>
<dbReference type="Gene3D" id="2.170.120.12">
    <property type="entry name" value="DNA-directed RNA polymerase, insert domain"/>
    <property type="match status" value="1"/>
</dbReference>
<reference evidence="2" key="1">
    <citation type="journal article" date="2020" name="Nature">
        <title>Giant virus diversity and host interactions through global metagenomics.</title>
        <authorList>
            <person name="Schulz F."/>
            <person name="Roux S."/>
            <person name="Paez-Espino D."/>
            <person name="Jungbluth S."/>
            <person name="Walsh D.A."/>
            <person name="Denef V.J."/>
            <person name="McMahon K.D."/>
            <person name="Konstantinidis K.T."/>
            <person name="Eloe-Fadrosh E.A."/>
            <person name="Kyrpides N.C."/>
            <person name="Woyke T."/>
        </authorList>
    </citation>
    <scope>NUCLEOTIDE SEQUENCE</scope>
    <source>
        <strain evidence="2">GVMAG-M-3300025572-1</strain>
    </source>
</reference>
<evidence type="ECO:0000313" key="2">
    <source>
        <dbReference type="EMBL" id="QHT97677.1"/>
    </source>
</evidence>
<organism evidence="2">
    <name type="scientific">viral metagenome</name>
    <dbReference type="NCBI Taxonomy" id="1070528"/>
    <lineage>
        <taxon>unclassified sequences</taxon>
        <taxon>metagenomes</taxon>
        <taxon>organismal metagenomes</taxon>
    </lineage>
</organism>
<dbReference type="GO" id="GO:0006351">
    <property type="term" value="P:DNA-templated transcription"/>
    <property type="evidence" value="ECO:0007669"/>
    <property type="project" value="InterPro"/>
</dbReference>
<sequence>MSLSVSDIVEDRRFVTYNLHLPKDGDYTTVNKFRQILSTEVPTVAIDTVEIFTNTSDMHDEVIAHRLALIPLKFETDSAPTHLDLEIEAEDARLVLSRDLIGTTRPVYDDMIICKLRRGQALKLRAHLKIGTGEEQAKWSPVSNFTFRKLQPQLYEVSMTVIGLLPTKTLIDSALTLFNRQMN</sequence>
<dbReference type="Pfam" id="PF01000">
    <property type="entry name" value="RNA_pol_A_bac"/>
    <property type="match status" value="1"/>
</dbReference>
<dbReference type="InterPro" id="IPR011262">
    <property type="entry name" value="DNA-dir_RNA_pol_insert"/>
</dbReference>
<dbReference type="InterPro" id="IPR011263">
    <property type="entry name" value="DNA-dir_RNA_pol_RpoA/D/Rpb3"/>
</dbReference>
<dbReference type="InterPro" id="IPR050518">
    <property type="entry name" value="Rpo3/RPB3_RNA_Pol_subunit"/>
</dbReference>
<dbReference type="PANTHER" id="PTHR11800:SF2">
    <property type="entry name" value="DNA-DIRECTED RNA POLYMERASE II SUBUNIT RPB3"/>
    <property type="match status" value="1"/>
</dbReference>
<dbReference type="SUPFAM" id="SSF56553">
    <property type="entry name" value="Insert subdomain of RNA polymerase alpha subunit"/>
    <property type="match status" value="1"/>
</dbReference>
<dbReference type="InterPro" id="IPR036643">
    <property type="entry name" value="RNApol_insert_sf"/>
</dbReference>
<protein>
    <recommendedName>
        <fullName evidence="1">DNA-directed RNA polymerase RpoA/D/Rpb3-type domain-containing protein</fullName>
    </recommendedName>
</protein>
<dbReference type="GO" id="GO:0046983">
    <property type="term" value="F:protein dimerization activity"/>
    <property type="evidence" value="ECO:0007669"/>
    <property type="project" value="InterPro"/>
</dbReference>
<dbReference type="EMBL" id="MN740283">
    <property type="protein sequence ID" value="QHT97677.1"/>
    <property type="molecule type" value="Genomic_DNA"/>
</dbReference>
<dbReference type="SMART" id="SM00662">
    <property type="entry name" value="RPOLD"/>
    <property type="match status" value="1"/>
</dbReference>
<accession>A0A6C0J132</accession>
<feature type="domain" description="DNA-directed RNA polymerase RpoA/D/Rpb3-type" evidence="1">
    <location>
        <begin position="18"/>
        <end position="181"/>
    </location>
</feature>
<dbReference type="GO" id="GO:0003899">
    <property type="term" value="F:DNA-directed RNA polymerase activity"/>
    <property type="evidence" value="ECO:0007669"/>
    <property type="project" value="InterPro"/>
</dbReference>
<proteinExistence type="predicted"/>